<proteinExistence type="predicted"/>
<dbReference type="CDD" id="cd00067">
    <property type="entry name" value="GAL4"/>
    <property type="match status" value="1"/>
</dbReference>
<accession>A0AAJ0HH07</accession>
<dbReference type="GO" id="GO:0008270">
    <property type="term" value="F:zinc ion binding"/>
    <property type="evidence" value="ECO:0007669"/>
    <property type="project" value="InterPro"/>
</dbReference>
<keyword evidence="2" id="KW-0862">Zinc</keyword>
<feature type="region of interest" description="Disordered" evidence="7">
    <location>
        <begin position="1"/>
        <end position="30"/>
    </location>
</feature>
<keyword evidence="10" id="KW-1185">Reference proteome</keyword>
<dbReference type="Gene3D" id="4.10.240.10">
    <property type="entry name" value="Zn(2)-C6 fungal-type DNA-binding domain"/>
    <property type="match status" value="1"/>
</dbReference>
<evidence type="ECO:0000313" key="10">
    <source>
        <dbReference type="Proteomes" id="UP001275084"/>
    </source>
</evidence>
<comment type="caution">
    <text evidence="9">The sequence shown here is derived from an EMBL/GenBank/DDBJ whole genome shotgun (WGS) entry which is preliminary data.</text>
</comment>
<protein>
    <recommendedName>
        <fullName evidence="8">Zn(2)-C6 fungal-type domain-containing protein</fullName>
    </recommendedName>
</protein>
<evidence type="ECO:0000256" key="5">
    <source>
        <dbReference type="ARBA" id="ARBA00023163"/>
    </source>
</evidence>
<feature type="region of interest" description="Disordered" evidence="7">
    <location>
        <begin position="85"/>
        <end position="122"/>
    </location>
</feature>
<dbReference type="AlphaFoldDB" id="A0AAJ0HH07"/>
<evidence type="ECO:0000256" key="3">
    <source>
        <dbReference type="ARBA" id="ARBA00023015"/>
    </source>
</evidence>
<dbReference type="Proteomes" id="UP001275084">
    <property type="component" value="Unassembled WGS sequence"/>
</dbReference>
<feature type="compositionally biased region" description="Polar residues" evidence="7">
    <location>
        <begin position="1"/>
        <end position="15"/>
    </location>
</feature>
<evidence type="ECO:0000256" key="4">
    <source>
        <dbReference type="ARBA" id="ARBA00023125"/>
    </source>
</evidence>
<keyword evidence="3" id="KW-0805">Transcription regulation</keyword>
<keyword evidence="6" id="KW-0539">Nucleus</keyword>
<feature type="domain" description="Zn(2)-C6 fungal-type" evidence="8">
    <location>
        <begin position="52"/>
        <end position="80"/>
    </location>
</feature>
<dbReference type="InterPro" id="IPR001138">
    <property type="entry name" value="Zn2Cys6_DnaBD"/>
</dbReference>
<dbReference type="PANTHER" id="PTHR36206:SF4">
    <property type="entry name" value="HYPOTHETICAL CONSERVED PROTEIN (EUROFUNG)-RELATED"/>
    <property type="match status" value="1"/>
</dbReference>
<feature type="compositionally biased region" description="Polar residues" evidence="7">
    <location>
        <begin position="98"/>
        <end position="114"/>
    </location>
</feature>
<dbReference type="PROSITE" id="PS00463">
    <property type="entry name" value="ZN2_CY6_FUNGAL_1"/>
    <property type="match status" value="1"/>
</dbReference>
<dbReference type="InterPro" id="IPR052360">
    <property type="entry name" value="Transcr_Regulatory_Proteins"/>
</dbReference>
<evidence type="ECO:0000256" key="1">
    <source>
        <dbReference type="ARBA" id="ARBA00022723"/>
    </source>
</evidence>
<dbReference type="EMBL" id="JAUIQD010000004">
    <property type="protein sequence ID" value="KAK3352526.1"/>
    <property type="molecule type" value="Genomic_DNA"/>
</dbReference>
<dbReference type="Pfam" id="PF00172">
    <property type="entry name" value="Zn_clus"/>
    <property type="match status" value="1"/>
</dbReference>
<reference evidence="9" key="1">
    <citation type="journal article" date="2023" name="Mol. Phylogenet. Evol.">
        <title>Genome-scale phylogeny and comparative genomics of the fungal order Sordariales.</title>
        <authorList>
            <person name="Hensen N."/>
            <person name="Bonometti L."/>
            <person name="Westerberg I."/>
            <person name="Brannstrom I.O."/>
            <person name="Guillou S."/>
            <person name="Cros-Aarteil S."/>
            <person name="Calhoun S."/>
            <person name="Haridas S."/>
            <person name="Kuo A."/>
            <person name="Mondo S."/>
            <person name="Pangilinan J."/>
            <person name="Riley R."/>
            <person name="LaButti K."/>
            <person name="Andreopoulos B."/>
            <person name="Lipzen A."/>
            <person name="Chen C."/>
            <person name="Yan M."/>
            <person name="Daum C."/>
            <person name="Ng V."/>
            <person name="Clum A."/>
            <person name="Steindorff A."/>
            <person name="Ohm R.A."/>
            <person name="Martin F."/>
            <person name="Silar P."/>
            <person name="Natvig D.O."/>
            <person name="Lalanne C."/>
            <person name="Gautier V."/>
            <person name="Ament-Velasquez S.L."/>
            <person name="Kruys A."/>
            <person name="Hutchinson M.I."/>
            <person name="Powell A.J."/>
            <person name="Barry K."/>
            <person name="Miller A.N."/>
            <person name="Grigoriev I.V."/>
            <person name="Debuchy R."/>
            <person name="Gladieux P."/>
            <person name="Hiltunen Thoren M."/>
            <person name="Johannesson H."/>
        </authorList>
    </citation>
    <scope>NUCLEOTIDE SEQUENCE</scope>
    <source>
        <strain evidence="9">CBS 955.72</strain>
    </source>
</reference>
<evidence type="ECO:0000256" key="2">
    <source>
        <dbReference type="ARBA" id="ARBA00022833"/>
    </source>
</evidence>
<keyword evidence="5" id="KW-0804">Transcription</keyword>
<dbReference type="InterPro" id="IPR036864">
    <property type="entry name" value="Zn2-C6_fun-type_DNA-bd_sf"/>
</dbReference>
<keyword evidence="1" id="KW-0479">Metal-binding</keyword>
<dbReference type="GO" id="GO:0003677">
    <property type="term" value="F:DNA binding"/>
    <property type="evidence" value="ECO:0007669"/>
    <property type="project" value="UniProtKB-KW"/>
</dbReference>
<gene>
    <name evidence="9" type="ORF">B0T25DRAFT_187282</name>
</gene>
<evidence type="ECO:0000256" key="6">
    <source>
        <dbReference type="ARBA" id="ARBA00023242"/>
    </source>
</evidence>
<dbReference type="SMART" id="SM00066">
    <property type="entry name" value="GAL4"/>
    <property type="match status" value="1"/>
</dbReference>
<keyword evidence="4" id="KW-0238">DNA-binding</keyword>
<evidence type="ECO:0000256" key="7">
    <source>
        <dbReference type="SAM" id="MobiDB-lite"/>
    </source>
</evidence>
<dbReference type="SUPFAM" id="SSF57701">
    <property type="entry name" value="Zn2/Cys6 DNA-binding domain"/>
    <property type="match status" value="1"/>
</dbReference>
<dbReference type="GO" id="GO:0000981">
    <property type="term" value="F:DNA-binding transcription factor activity, RNA polymerase II-specific"/>
    <property type="evidence" value="ECO:0007669"/>
    <property type="project" value="InterPro"/>
</dbReference>
<dbReference type="PROSITE" id="PS50048">
    <property type="entry name" value="ZN2_CY6_FUNGAL_2"/>
    <property type="match status" value="1"/>
</dbReference>
<reference evidence="9" key="2">
    <citation type="submission" date="2023-06" db="EMBL/GenBank/DDBJ databases">
        <authorList>
            <consortium name="Lawrence Berkeley National Laboratory"/>
            <person name="Haridas S."/>
            <person name="Hensen N."/>
            <person name="Bonometti L."/>
            <person name="Westerberg I."/>
            <person name="Brannstrom I.O."/>
            <person name="Guillou S."/>
            <person name="Cros-Aarteil S."/>
            <person name="Calhoun S."/>
            <person name="Kuo A."/>
            <person name="Mondo S."/>
            <person name="Pangilinan J."/>
            <person name="Riley R."/>
            <person name="Labutti K."/>
            <person name="Andreopoulos B."/>
            <person name="Lipzen A."/>
            <person name="Chen C."/>
            <person name="Yanf M."/>
            <person name="Daum C."/>
            <person name="Ng V."/>
            <person name="Clum A."/>
            <person name="Steindorff A."/>
            <person name="Ohm R."/>
            <person name="Martin F."/>
            <person name="Silar P."/>
            <person name="Natvig D."/>
            <person name="Lalanne C."/>
            <person name="Gautier V."/>
            <person name="Ament-Velasquez S.L."/>
            <person name="Kruys A."/>
            <person name="Hutchinson M.I."/>
            <person name="Powell A.J."/>
            <person name="Barry K."/>
            <person name="Miller A.N."/>
            <person name="Grigoriev I.V."/>
            <person name="Debuchy R."/>
            <person name="Gladieux P."/>
            <person name="Thoren M.H."/>
            <person name="Johannesson H."/>
        </authorList>
    </citation>
    <scope>NUCLEOTIDE SEQUENCE</scope>
    <source>
        <strain evidence="9">CBS 955.72</strain>
    </source>
</reference>
<sequence length="534" mass="59317">MSWSKPDSSSWTTTLMPKVSGRDRKSGPNTIVFTLQHRPRATRASVPKVRSGCVTCKRRHVKCDEAKPACQRCLKWQGACDGYGSSDASCAKRDRSKSPTSSQSETDESVTSPPSADFPNSGESVLGLEFDDSLTELQLETIYLGNWLILADNMGGGWFQTNLFTQTIPELGRTEPAIRYAAMALGALANALAPSTLPEPQAPPLEGNPHYDRALTYYGHALRLVRLQQDPGSQLTLRVAVIACIMFACFEALHDSCEAAINHINHGLMIVEQFMCTSSKPPGHLAPTNTHIPEAPRLQCFLEEEILQVFQRLEFLSWSTGLVHQTPQAPIFCRREVPSFFADIAEARRWWDLVQRLALRGLLEKQAPKTTSCPDGSTSFPIDPALTTGQELDKMKQWSVAFYFLYTSSIATKIEDPTRYFQCTSLLLQYHSSWVSLCVANTGEGEYDLLHAMTPRFKEIVRLAAILLANQPKPAGCAEVFTMDHGPSLALFTVATRCLDPQVRREAVALLEQYPRRDAFWDSRAVLKVAERGG</sequence>
<name>A0AAJ0HH07_9PEZI</name>
<evidence type="ECO:0000259" key="8">
    <source>
        <dbReference type="PROSITE" id="PS50048"/>
    </source>
</evidence>
<dbReference type="PANTHER" id="PTHR36206">
    <property type="entry name" value="ASPERCRYPTIN BIOSYNTHESIS CLUSTER-SPECIFIC TRANSCRIPTION REGULATOR ATNN-RELATED"/>
    <property type="match status" value="1"/>
</dbReference>
<evidence type="ECO:0000313" key="9">
    <source>
        <dbReference type="EMBL" id="KAK3352526.1"/>
    </source>
</evidence>
<organism evidence="9 10">
    <name type="scientific">Lasiosphaeria hispida</name>
    <dbReference type="NCBI Taxonomy" id="260671"/>
    <lineage>
        <taxon>Eukaryota</taxon>
        <taxon>Fungi</taxon>
        <taxon>Dikarya</taxon>
        <taxon>Ascomycota</taxon>
        <taxon>Pezizomycotina</taxon>
        <taxon>Sordariomycetes</taxon>
        <taxon>Sordariomycetidae</taxon>
        <taxon>Sordariales</taxon>
        <taxon>Lasiosphaeriaceae</taxon>
        <taxon>Lasiosphaeria</taxon>
    </lineage>
</organism>